<evidence type="ECO:0000256" key="4">
    <source>
        <dbReference type="ARBA" id="ARBA00023242"/>
    </source>
</evidence>
<feature type="domain" description="RST" evidence="7">
    <location>
        <begin position="254"/>
        <end position="325"/>
    </location>
</feature>
<keyword evidence="4" id="KW-0539">Nucleus</keyword>
<dbReference type="EMBL" id="JAKOGI010000025">
    <property type="protein sequence ID" value="KAJ8449098.1"/>
    <property type="molecule type" value="Genomic_DNA"/>
</dbReference>
<evidence type="ECO:0008006" key="10">
    <source>
        <dbReference type="Google" id="ProtNLM"/>
    </source>
</evidence>
<dbReference type="PROSITE" id="PS51879">
    <property type="entry name" value="RST"/>
    <property type="match status" value="2"/>
</dbReference>
<reference evidence="8" key="1">
    <citation type="submission" date="2022-04" db="EMBL/GenBank/DDBJ databases">
        <title>Carnegiea gigantea Genome sequencing and assembly v2.</title>
        <authorList>
            <person name="Copetti D."/>
            <person name="Sanderson M.J."/>
            <person name="Burquez A."/>
            <person name="Wojciechowski M.F."/>
        </authorList>
    </citation>
    <scope>NUCLEOTIDE SEQUENCE</scope>
    <source>
        <strain evidence="8">SGP5-SGP5p</strain>
        <tissue evidence="8">Aerial part</tissue>
    </source>
</reference>
<dbReference type="InterPro" id="IPR044964">
    <property type="entry name" value="RCD1/SRO1-5"/>
</dbReference>
<sequence>MEDQFHPVPENNPPFQNLPAGDPPESDRDSSASDCESIVSSSTSTSRRLLFPEKLAVELAGEEIVHQLIRRRFLYCLGPIGEKMTVVAIHRKNWSGFSNQATFQSFQIHSKAVANKHGGSSNVKFAWYGHGRERIMEILSRGFSYKEVQDNIHGAVFLSPDSSPVESVERSVPDEDGLRHVLLCRVILGRPELVPPGSDQTHPSSDEFDSGVDRFETPNKYIIWSTDMNTHILPEYVVSFRAADSSTLRGSQRRFPTSPWMPFPSLIAVLGKFLPPDAVALMRKYHKEFKERRITRLEVVRKLRQVAGDELLMAIIKSWNKGGKEGLKMAVGLLGNKKKDQIQFNDNFIARRRLSMNYSSDSDDDKASDCESSITGPVQGDRVQGLLYEDLVRLDEDDVIFQGIKRRFVSNLGDSGNATTVVAVHRKNWLGFRVGQARLRCFGILAHAFAGESNGGGVANVVKYAWFGGSKEEITRIMSHGFDHRDIREHGGLELCLSPIECPAQSVQYCSVDEDDLMHLLLCRILLENRDSIYYGSNQFHSSLDEFDSEVDDVGSPRKYTIWSANMNTHILPEYVVTFTAPSCLMGSNSSSRHGHRVKRQPKSPWMPLQALISALSKILPHRAINVIKKHHKDLKDRKISRLELVQKIRKLTGDDLLIAIIKSFQAKLSSN</sequence>
<evidence type="ECO:0000259" key="6">
    <source>
        <dbReference type="PROSITE" id="PS51059"/>
    </source>
</evidence>
<dbReference type="PANTHER" id="PTHR32263:SF12">
    <property type="entry name" value="INACTIVE POLY [ADP-RIBOSE] POLYMERASE SRO4-RELATED"/>
    <property type="match status" value="1"/>
</dbReference>
<dbReference type="InterPro" id="IPR012317">
    <property type="entry name" value="Poly(ADP-ribose)pol_cat_dom"/>
</dbReference>
<organism evidence="8 9">
    <name type="scientific">Carnegiea gigantea</name>
    <dbReference type="NCBI Taxonomy" id="171969"/>
    <lineage>
        <taxon>Eukaryota</taxon>
        <taxon>Viridiplantae</taxon>
        <taxon>Streptophyta</taxon>
        <taxon>Embryophyta</taxon>
        <taxon>Tracheophyta</taxon>
        <taxon>Spermatophyta</taxon>
        <taxon>Magnoliopsida</taxon>
        <taxon>eudicotyledons</taxon>
        <taxon>Gunneridae</taxon>
        <taxon>Pentapetalae</taxon>
        <taxon>Caryophyllales</taxon>
        <taxon>Cactineae</taxon>
        <taxon>Cactaceae</taxon>
        <taxon>Cactoideae</taxon>
        <taxon>Echinocereeae</taxon>
        <taxon>Carnegiea</taxon>
    </lineage>
</organism>
<feature type="domain" description="PARP catalytic" evidence="6">
    <location>
        <begin position="378"/>
        <end position="600"/>
    </location>
</feature>
<comment type="subcellular location">
    <subcellularLocation>
        <location evidence="1">Nucleus</location>
    </subcellularLocation>
</comment>
<evidence type="ECO:0000259" key="7">
    <source>
        <dbReference type="PROSITE" id="PS51879"/>
    </source>
</evidence>
<keyword evidence="9" id="KW-1185">Reference proteome</keyword>
<feature type="domain" description="RST" evidence="7">
    <location>
        <begin position="600"/>
        <end position="671"/>
    </location>
</feature>
<dbReference type="PROSITE" id="PS51059">
    <property type="entry name" value="PARP_CATALYTIC"/>
    <property type="match status" value="2"/>
</dbReference>
<evidence type="ECO:0000256" key="1">
    <source>
        <dbReference type="ARBA" id="ARBA00004123"/>
    </source>
</evidence>
<evidence type="ECO:0000256" key="2">
    <source>
        <dbReference type="ARBA" id="ARBA00022473"/>
    </source>
</evidence>
<feature type="region of interest" description="Disordered" evidence="5">
    <location>
        <begin position="1"/>
        <end position="39"/>
    </location>
</feature>
<protein>
    <recommendedName>
        <fullName evidence="10">Poly [ADP-ribose] polymerase</fullName>
    </recommendedName>
</protein>
<dbReference type="Gene3D" id="3.90.228.10">
    <property type="match status" value="2"/>
</dbReference>
<dbReference type="PANTHER" id="PTHR32263">
    <property type="entry name" value="INACTIVE POLY [ADP-RIBOSE] POLYMERASE SRO4-RELATED"/>
    <property type="match status" value="1"/>
</dbReference>
<accession>A0A9Q1QNC0</accession>
<dbReference type="GO" id="GO:0005634">
    <property type="term" value="C:nucleus"/>
    <property type="evidence" value="ECO:0007669"/>
    <property type="project" value="UniProtKB-SubCell"/>
</dbReference>
<dbReference type="InterPro" id="IPR022003">
    <property type="entry name" value="RST"/>
</dbReference>
<evidence type="ECO:0000313" key="9">
    <source>
        <dbReference type="Proteomes" id="UP001153076"/>
    </source>
</evidence>
<dbReference type="Proteomes" id="UP001153076">
    <property type="component" value="Unassembled WGS sequence"/>
</dbReference>
<keyword evidence="3" id="KW-0346">Stress response</keyword>
<comment type="caution">
    <text evidence="8">The sequence shown here is derived from an EMBL/GenBank/DDBJ whole genome shotgun (WGS) entry which is preliminary data.</text>
</comment>
<keyword evidence="2" id="KW-0217">Developmental protein</keyword>
<dbReference type="AlphaFoldDB" id="A0A9Q1QNC0"/>
<evidence type="ECO:0000256" key="5">
    <source>
        <dbReference type="SAM" id="MobiDB-lite"/>
    </source>
</evidence>
<dbReference type="OrthoDB" id="6133115at2759"/>
<proteinExistence type="predicted"/>
<evidence type="ECO:0000313" key="8">
    <source>
        <dbReference type="EMBL" id="KAJ8449098.1"/>
    </source>
</evidence>
<gene>
    <name evidence="8" type="ORF">Cgig2_004153</name>
</gene>
<name>A0A9Q1QNC0_9CARY</name>
<evidence type="ECO:0000256" key="3">
    <source>
        <dbReference type="ARBA" id="ARBA00023016"/>
    </source>
</evidence>
<dbReference type="GO" id="GO:0003950">
    <property type="term" value="F:NAD+ poly-ADP-ribosyltransferase activity"/>
    <property type="evidence" value="ECO:0007669"/>
    <property type="project" value="InterPro"/>
</dbReference>
<feature type="domain" description="PARP catalytic" evidence="6">
    <location>
        <begin position="43"/>
        <end position="261"/>
    </location>
</feature>
<dbReference type="Pfam" id="PF12174">
    <property type="entry name" value="RST"/>
    <property type="match status" value="2"/>
</dbReference>
<feature type="region of interest" description="Disordered" evidence="5">
    <location>
        <begin position="358"/>
        <end position="377"/>
    </location>
</feature>
<dbReference type="SUPFAM" id="SSF56399">
    <property type="entry name" value="ADP-ribosylation"/>
    <property type="match status" value="2"/>
</dbReference>